<evidence type="ECO:0000256" key="1">
    <source>
        <dbReference type="SAM" id="Phobius"/>
    </source>
</evidence>
<proteinExistence type="predicted"/>
<dbReference type="InterPro" id="IPR007301">
    <property type="entry name" value="DoxD"/>
</dbReference>
<gene>
    <name evidence="3" type="ORF">AVDCRST_MAG34-4</name>
</gene>
<keyword evidence="1" id="KW-1133">Transmembrane helix</keyword>
<feature type="domain" description="TQO small subunit DoxD" evidence="2">
    <location>
        <begin position="66"/>
        <end position="160"/>
    </location>
</feature>
<dbReference type="EMBL" id="CADCUI010000003">
    <property type="protein sequence ID" value="CAA9326333.1"/>
    <property type="molecule type" value="Genomic_DNA"/>
</dbReference>
<evidence type="ECO:0000259" key="2">
    <source>
        <dbReference type="Pfam" id="PF04173"/>
    </source>
</evidence>
<feature type="transmembrane region" description="Helical" evidence="1">
    <location>
        <begin position="130"/>
        <end position="148"/>
    </location>
</feature>
<keyword evidence="1" id="KW-0812">Transmembrane</keyword>
<feature type="transmembrane region" description="Helical" evidence="1">
    <location>
        <begin position="105"/>
        <end position="124"/>
    </location>
</feature>
<sequence length="176" mass="19514">MSATAQSERDATSVADPSRLDSWLIAGLRIGVAFLWIENSGWKRPPDFSSLRKFTTYAVDYPVLPPFTWVIEEIVLPYFTLFGWMTLLLEAALGAFLLIGLATRFWALVGLGQTLAITLSVLNAPHEWEWSFYLMILAHVALFATAAGRHFGLDGVLRPGWRASSGRAARLLARSS</sequence>
<dbReference type="AlphaFoldDB" id="A0A6J4L905"/>
<organism evidence="3">
    <name type="scientific">uncultured Nocardioidaceae bacterium</name>
    <dbReference type="NCBI Taxonomy" id="253824"/>
    <lineage>
        <taxon>Bacteria</taxon>
        <taxon>Bacillati</taxon>
        <taxon>Actinomycetota</taxon>
        <taxon>Actinomycetes</taxon>
        <taxon>Propionibacteriales</taxon>
        <taxon>Nocardioidaceae</taxon>
        <taxon>environmental samples</taxon>
    </lineage>
</organism>
<dbReference type="Pfam" id="PF04173">
    <property type="entry name" value="DoxD"/>
    <property type="match status" value="1"/>
</dbReference>
<protein>
    <recommendedName>
        <fullName evidence="2">TQO small subunit DoxD domain-containing protein</fullName>
    </recommendedName>
</protein>
<keyword evidence="1" id="KW-0472">Membrane</keyword>
<accession>A0A6J4L905</accession>
<name>A0A6J4L905_9ACTN</name>
<evidence type="ECO:0000313" key="3">
    <source>
        <dbReference type="EMBL" id="CAA9326333.1"/>
    </source>
</evidence>
<feature type="transmembrane region" description="Helical" evidence="1">
    <location>
        <begin position="75"/>
        <end position="98"/>
    </location>
</feature>
<reference evidence="3" key="1">
    <citation type="submission" date="2020-02" db="EMBL/GenBank/DDBJ databases">
        <authorList>
            <person name="Meier V. D."/>
        </authorList>
    </citation>
    <scope>NUCLEOTIDE SEQUENCE</scope>
    <source>
        <strain evidence="3">AVDCRST_MAG34</strain>
    </source>
</reference>